<proteinExistence type="predicted"/>
<reference evidence="2" key="1">
    <citation type="submission" date="2022-06" db="EMBL/GenBank/DDBJ databases">
        <title>Genome Sequence of Candolleomyces eurysporus.</title>
        <authorList>
            <person name="Buettner E."/>
        </authorList>
    </citation>
    <scope>NUCLEOTIDE SEQUENCE</scope>
    <source>
        <strain evidence="2">VTCC 930004</strain>
    </source>
</reference>
<comment type="caution">
    <text evidence="2">The sequence shown here is derived from an EMBL/GenBank/DDBJ whole genome shotgun (WGS) entry which is preliminary data.</text>
</comment>
<dbReference type="Proteomes" id="UP001140091">
    <property type="component" value="Unassembled WGS sequence"/>
</dbReference>
<feature type="compositionally biased region" description="Acidic residues" evidence="1">
    <location>
        <begin position="256"/>
        <end position="274"/>
    </location>
</feature>
<organism evidence="2 3">
    <name type="scientific">Candolleomyces eurysporus</name>
    <dbReference type="NCBI Taxonomy" id="2828524"/>
    <lineage>
        <taxon>Eukaryota</taxon>
        <taxon>Fungi</taxon>
        <taxon>Dikarya</taxon>
        <taxon>Basidiomycota</taxon>
        <taxon>Agaricomycotina</taxon>
        <taxon>Agaricomycetes</taxon>
        <taxon>Agaricomycetidae</taxon>
        <taxon>Agaricales</taxon>
        <taxon>Agaricineae</taxon>
        <taxon>Psathyrellaceae</taxon>
        <taxon>Candolleomyces</taxon>
    </lineage>
</organism>
<sequence length="329" mass="36351">MPKPADIYAHFHAIMEPIKVWVAGEPPEELMSPGLFITQVLQLVVWMHSSKADEILEYPAAQALCSWVGYVLSKNYFPAVAVQPPDVMAILNRLNPTPPEVLPELSTVPPNLKAHLKLKEEATKPRKVMPRPVKKVPQGSRVFTLSGLPTSRWLHEADAPIFDLCLAKSSSSKQVKTVPEAPKVVSKKRSRADSSPIPVKVEKREPLPKTKRPRTGSPDASRSLRSRNKRQASPPPSKSSVARGKQRAKSVVASEVESEEEEEEAEEEEEDSDQEAPAVDPSLVALDDDDVDQLVSSPPEDPPLLHKWTAKRKGRKDAQDAHAQARCPL</sequence>
<keyword evidence="3" id="KW-1185">Reference proteome</keyword>
<dbReference type="EMBL" id="JANBPK010001707">
    <property type="protein sequence ID" value="KAJ2920972.1"/>
    <property type="molecule type" value="Genomic_DNA"/>
</dbReference>
<protein>
    <submittedName>
        <fullName evidence="2">Uncharacterized protein</fullName>
    </submittedName>
</protein>
<evidence type="ECO:0000313" key="3">
    <source>
        <dbReference type="Proteomes" id="UP001140091"/>
    </source>
</evidence>
<feature type="region of interest" description="Disordered" evidence="1">
    <location>
        <begin position="172"/>
        <end position="329"/>
    </location>
</feature>
<evidence type="ECO:0000313" key="2">
    <source>
        <dbReference type="EMBL" id="KAJ2920972.1"/>
    </source>
</evidence>
<dbReference type="AlphaFoldDB" id="A0A9W8IR74"/>
<name>A0A9W8IR74_9AGAR</name>
<feature type="non-terminal residue" evidence="2">
    <location>
        <position position="1"/>
    </location>
</feature>
<gene>
    <name evidence="2" type="ORF">H1R20_g16122</name>
</gene>
<evidence type="ECO:0000256" key="1">
    <source>
        <dbReference type="SAM" id="MobiDB-lite"/>
    </source>
</evidence>
<accession>A0A9W8IR74</accession>